<feature type="compositionally biased region" description="Basic and acidic residues" evidence="1">
    <location>
        <begin position="74"/>
        <end position="83"/>
    </location>
</feature>
<sequence length="83" mass="8635">MAENRRRTRVAAVAIDPFITGVVGFRRSSAPGIGLTWAFRPTGDQRAAAGFGRPGRVPTTGGRGAASHRCRAGGVEKRDVSGA</sequence>
<keyword evidence="3" id="KW-1185">Reference proteome</keyword>
<accession>A0ABP4J5E6</accession>
<gene>
    <name evidence="2" type="ORF">GCM10009639_51790</name>
</gene>
<reference evidence="3" key="1">
    <citation type="journal article" date="2019" name="Int. J. Syst. Evol. Microbiol.">
        <title>The Global Catalogue of Microorganisms (GCM) 10K type strain sequencing project: providing services to taxonomists for standard genome sequencing and annotation.</title>
        <authorList>
            <consortium name="The Broad Institute Genomics Platform"/>
            <consortium name="The Broad Institute Genome Sequencing Center for Infectious Disease"/>
            <person name="Wu L."/>
            <person name="Ma J."/>
        </authorList>
    </citation>
    <scope>NUCLEOTIDE SEQUENCE [LARGE SCALE GENOMIC DNA]</scope>
    <source>
        <strain evidence="3">JCM 12393</strain>
    </source>
</reference>
<protein>
    <submittedName>
        <fullName evidence="2">Uncharacterized protein</fullName>
    </submittedName>
</protein>
<name>A0ABP4J5E6_9ACTN</name>
<organism evidence="2 3">
    <name type="scientific">Kitasatospora putterlickiae</name>
    <dbReference type="NCBI Taxonomy" id="221725"/>
    <lineage>
        <taxon>Bacteria</taxon>
        <taxon>Bacillati</taxon>
        <taxon>Actinomycetota</taxon>
        <taxon>Actinomycetes</taxon>
        <taxon>Kitasatosporales</taxon>
        <taxon>Streptomycetaceae</taxon>
        <taxon>Kitasatospora</taxon>
    </lineage>
</organism>
<proteinExistence type="predicted"/>
<comment type="caution">
    <text evidence="2">The sequence shown here is derived from an EMBL/GenBank/DDBJ whole genome shotgun (WGS) entry which is preliminary data.</text>
</comment>
<dbReference type="EMBL" id="BAAAKJ010000290">
    <property type="protein sequence ID" value="GAA1405145.1"/>
    <property type="molecule type" value="Genomic_DNA"/>
</dbReference>
<feature type="region of interest" description="Disordered" evidence="1">
    <location>
        <begin position="47"/>
        <end position="83"/>
    </location>
</feature>
<feature type="compositionally biased region" description="Low complexity" evidence="1">
    <location>
        <begin position="50"/>
        <end position="60"/>
    </location>
</feature>
<dbReference type="Proteomes" id="UP001499863">
    <property type="component" value="Unassembled WGS sequence"/>
</dbReference>
<evidence type="ECO:0000313" key="3">
    <source>
        <dbReference type="Proteomes" id="UP001499863"/>
    </source>
</evidence>
<evidence type="ECO:0000256" key="1">
    <source>
        <dbReference type="SAM" id="MobiDB-lite"/>
    </source>
</evidence>
<evidence type="ECO:0000313" key="2">
    <source>
        <dbReference type="EMBL" id="GAA1405145.1"/>
    </source>
</evidence>